<keyword evidence="3 6" id="KW-0717">Septation</keyword>
<evidence type="ECO:0000256" key="5">
    <source>
        <dbReference type="ARBA" id="ARBA00025606"/>
    </source>
</evidence>
<dbReference type="InterPro" id="IPR016098">
    <property type="entry name" value="CAP/MinC_C"/>
</dbReference>
<evidence type="ECO:0000259" key="7">
    <source>
        <dbReference type="Pfam" id="PF03775"/>
    </source>
</evidence>
<dbReference type="InterPro" id="IPR007874">
    <property type="entry name" value="MinC_N"/>
</dbReference>
<organism evidence="9">
    <name type="scientific">Thermorudis peleae</name>
    <dbReference type="NCBI Taxonomy" id="1382356"/>
    <lineage>
        <taxon>Bacteria</taxon>
        <taxon>Pseudomonadati</taxon>
        <taxon>Thermomicrobiota</taxon>
        <taxon>Thermomicrobia</taxon>
        <taxon>Thermomicrobia incertae sedis</taxon>
        <taxon>Thermorudis</taxon>
    </lineage>
</organism>
<dbReference type="GO" id="GO:0051302">
    <property type="term" value="P:regulation of cell division"/>
    <property type="evidence" value="ECO:0007669"/>
    <property type="project" value="InterPro"/>
</dbReference>
<dbReference type="InterPro" id="IPR005526">
    <property type="entry name" value="Septum_form_inhib_MinC_C"/>
</dbReference>
<protein>
    <recommendedName>
        <fullName evidence="6">Probable septum site-determining protein MinC</fullName>
    </recommendedName>
</protein>
<dbReference type="SUPFAM" id="SSF63848">
    <property type="entry name" value="Cell-division inhibitor MinC, C-terminal domain"/>
    <property type="match status" value="1"/>
</dbReference>
<dbReference type="Gene3D" id="2.160.20.70">
    <property type="match status" value="1"/>
</dbReference>
<proteinExistence type="inferred from homology"/>
<keyword evidence="4 6" id="KW-0131">Cell cycle</keyword>
<feature type="domain" description="Septum formation inhibitor MinC C-terminal" evidence="7">
    <location>
        <begin position="135"/>
        <end position="233"/>
    </location>
</feature>
<evidence type="ECO:0000256" key="6">
    <source>
        <dbReference type="HAMAP-Rule" id="MF_00267"/>
    </source>
</evidence>
<dbReference type="HAMAP" id="MF_00267">
    <property type="entry name" value="MinC"/>
    <property type="match status" value="1"/>
</dbReference>
<dbReference type="GO" id="GO:0000902">
    <property type="term" value="P:cell morphogenesis"/>
    <property type="evidence" value="ECO:0007669"/>
    <property type="project" value="InterPro"/>
</dbReference>
<evidence type="ECO:0000256" key="4">
    <source>
        <dbReference type="ARBA" id="ARBA00023306"/>
    </source>
</evidence>
<dbReference type="InterPro" id="IPR036145">
    <property type="entry name" value="MinC_C_sf"/>
</dbReference>
<dbReference type="GO" id="GO:1901891">
    <property type="term" value="P:regulation of cell septum assembly"/>
    <property type="evidence" value="ECO:0007669"/>
    <property type="project" value="InterPro"/>
</dbReference>
<dbReference type="NCBIfam" id="TIGR01222">
    <property type="entry name" value="minC"/>
    <property type="match status" value="1"/>
</dbReference>
<reference evidence="9" key="1">
    <citation type="journal article" date="2020" name="mSystems">
        <title>Genome- and Community-Level Interaction Insights into Carbon Utilization and Element Cycling Functions of Hydrothermarchaeota in Hydrothermal Sediment.</title>
        <authorList>
            <person name="Zhou Z."/>
            <person name="Liu Y."/>
            <person name="Xu W."/>
            <person name="Pan J."/>
            <person name="Luo Z.H."/>
            <person name="Li M."/>
        </authorList>
    </citation>
    <scope>NUCLEOTIDE SEQUENCE [LARGE SCALE GENOMIC DNA]</scope>
    <source>
        <strain evidence="9">SpSt-210</strain>
    </source>
</reference>
<comment type="function">
    <text evidence="5 6">Cell division inhibitor that blocks the formation of polar Z ring septums. Rapidly oscillates between the poles of the cell to destabilize FtsZ filaments that have formed before they mature into polar Z rings. Prevents FtsZ polymerization.</text>
</comment>
<feature type="domain" description="Septum formation inhibitor MinC N-terminal" evidence="8">
    <location>
        <begin position="11"/>
        <end position="80"/>
    </location>
</feature>
<accession>A0A831T8T9</accession>
<dbReference type="Pfam" id="PF05209">
    <property type="entry name" value="MinC_N"/>
    <property type="match status" value="1"/>
</dbReference>
<evidence type="ECO:0000313" key="9">
    <source>
        <dbReference type="EMBL" id="HEG90540.1"/>
    </source>
</evidence>
<comment type="subunit">
    <text evidence="6">Interacts with MinD and FtsZ.</text>
</comment>
<dbReference type="Pfam" id="PF03775">
    <property type="entry name" value="MinC_C"/>
    <property type="match status" value="1"/>
</dbReference>
<dbReference type="PANTHER" id="PTHR34108:SF1">
    <property type="entry name" value="SEPTUM SITE-DETERMINING PROTEIN MINC"/>
    <property type="match status" value="1"/>
</dbReference>
<evidence type="ECO:0000256" key="2">
    <source>
        <dbReference type="ARBA" id="ARBA00022618"/>
    </source>
</evidence>
<comment type="similarity">
    <text evidence="1 6">Belongs to the MinC family.</text>
</comment>
<evidence type="ECO:0000259" key="8">
    <source>
        <dbReference type="Pfam" id="PF05209"/>
    </source>
</evidence>
<comment type="caution">
    <text evidence="9">The sequence shown here is derived from an EMBL/GenBank/DDBJ whole genome shotgun (WGS) entry which is preliminary data.</text>
</comment>
<gene>
    <name evidence="6 9" type="primary">minC</name>
    <name evidence="9" type="ORF">ENP34_03735</name>
</gene>
<evidence type="ECO:0000256" key="1">
    <source>
        <dbReference type="ARBA" id="ARBA00006291"/>
    </source>
</evidence>
<keyword evidence="2 6" id="KW-0132">Cell division</keyword>
<name>A0A831T8T9_9BACT</name>
<evidence type="ECO:0000256" key="3">
    <source>
        <dbReference type="ARBA" id="ARBA00023210"/>
    </source>
</evidence>
<dbReference type="GO" id="GO:0000917">
    <property type="term" value="P:division septum assembly"/>
    <property type="evidence" value="ECO:0007669"/>
    <property type="project" value="UniProtKB-KW"/>
</dbReference>
<dbReference type="InterPro" id="IPR013033">
    <property type="entry name" value="MinC"/>
</dbReference>
<dbReference type="PANTHER" id="PTHR34108">
    <property type="entry name" value="SEPTUM SITE-DETERMINING PROTEIN MINC"/>
    <property type="match status" value="1"/>
</dbReference>
<dbReference type="EMBL" id="DSIY01000085">
    <property type="protein sequence ID" value="HEG90540.1"/>
    <property type="molecule type" value="Genomic_DNA"/>
</dbReference>
<sequence>MVEKRREVGQVRVRGTQDGLVLQLPAGVPLPMLLSQVRSSIDGARDFFRDGELIVDYAGREPNLEEIVALQRLLSDRGVRLRAVTSSVPEHRELLRAWGFHPLRLVDREDSPSPVRPLPSHGGAPAEGEHLALYVRRTLRSGMSISSDGDLVIVGDVNPGAEVYAAGDVLVWGVLRGTVHAGMHGNHDAMIAALRLMPTQLRIGSLVARAPDSGRALLEQPALARVLDGAIVVEPWRTDRRH</sequence>
<dbReference type="AlphaFoldDB" id="A0A831T8T9"/>